<protein>
    <submittedName>
        <fullName evidence="1">Uncharacterized protein</fullName>
    </submittedName>
</protein>
<accession>A0A9Q1K2H3</accession>
<dbReference type="PANTHER" id="PTHR36983:SF2">
    <property type="entry name" value="DNAJ HOMOLOG SUBFAMILY C MEMBER 13"/>
    <property type="match status" value="1"/>
</dbReference>
<dbReference type="GO" id="GO:0010008">
    <property type="term" value="C:endosome membrane"/>
    <property type="evidence" value="ECO:0007669"/>
    <property type="project" value="TreeGrafter"/>
</dbReference>
<dbReference type="Proteomes" id="UP001153076">
    <property type="component" value="Unassembled WGS sequence"/>
</dbReference>
<evidence type="ECO:0000313" key="1">
    <source>
        <dbReference type="EMBL" id="KAJ8435250.1"/>
    </source>
</evidence>
<dbReference type="PANTHER" id="PTHR36983">
    <property type="entry name" value="DNAJ HOMOLOG SUBFAMILY C MEMBER 13"/>
    <property type="match status" value="1"/>
</dbReference>
<reference evidence="1" key="1">
    <citation type="submission" date="2022-04" db="EMBL/GenBank/DDBJ databases">
        <title>Carnegiea gigantea Genome sequencing and assembly v2.</title>
        <authorList>
            <person name="Copetti D."/>
            <person name="Sanderson M.J."/>
            <person name="Burquez A."/>
            <person name="Wojciechowski M.F."/>
        </authorList>
    </citation>
    <scope>NUCLEOTIDE SEQUENCE</scope>
    <source>
        <strain evidence="1">SGP5-SGP5p</strain>
        <tissue evidence="1">Aerial part</tissue>
    </source>
</reference>
<proteinExistence type="predicted"/>
<dbReference type="GO" id="GO:0007032">
    <property type="term" value="P:endosome organization"/>
    <property type="evidence" value="ECO:0007669"/>
    <property type="project" value="InterPro"/>
</dbReference>
<dbReference type="AlphaFoldDB" id="A0A9Q1K2H3"/>
<dbReference type="EMBL" id="JAKOGI010000426">
    <property type="protein sequence ID" value="KAJ8435250.1"/>
    <property type="molecule type" value="Genomic_DNA"/>
</dbReference>
<comment type="caution">
    <text evidence="1">The sequence shown here is derived from an EMBL/GenBank/DDBJ whole genome shotgun (WGS) entry which is preliminary data.</text>
</comment>
<sequence length="213" mass="22957">MNRVQQTHQFLAGTIMAPELRNLWLDEKTMKENNSELIKNLCFGLTSLKKGFCLYLNVFRFLLHQSGISQLCLNVLSLLTACVPCLEAMAADGSSLLLLLQMLHTSPGCWEGVVHVLSASTPKLAWVAARHEGVVYIVDLLLPLQAATSLLGRLVGQPMHSPHVAITLARFVPVGLASAIRDGPAEAVVAALDQTTEMPAVVWTSAMASSLSA</sequence>
<dbReference type="GO" id="GO:2000641">
    <property type="term" value="P:regulation of early endosome to late endosome transport"/>
    <property type="evidence" value="ECO:0007669"/>
    <property type="project" value="InterPro"/>
</dbReference>
<gene>
    <name evidence="1" type="ORF">Cgig2_005302</name>
</gene>
<dbReference type="InterPro" id="IPR044978">
    <property type="entry name" value="GRV2/DNAJC13"/>
</dbReference>
<evidence type="ECO:0000313" key="2">
    <source>
        <dbReference type="Proteomes" id="UP001153076"/>
    </source>
</evidence>
<name>A0A9Q1K2H3_9CARY</name>
<dbReference type="GO" id="GO:0006898">
    <property type="term" value="P:receptor-mediated endocytosis"/>
    <property type="evidence" value="ECO:0007669"/>
    <property type="project" value="TreeGrafter"/>
</dbReference>
<keyword evidence="2" id="KW-1185">Reference proteome</keyword>
<organism evidence="1 2">
    <name type="scientific">Carnegiea gigantea</name>
    <dbReference type="NCBI Taxonomy" id="171969"/>
    <lineage>
        <taxon>Eukaryota</taxon>
        <taxon>Viridiplantae</taxon>
        <taxon>Streptophyta</taxon>
        <taxon>Embryophyta</taxon>
        <taxon>Tracheophyta</taxon>
        <taxon>Spermatophyta</taxon>
        <taxon>Magnoliopsida</taxon>
        <taxon>eudicotyledons</taxon>
        <taxon>Gunneridae</taxon>
        <taxon>Pentapetalae</taxon>
        <taxon>Caryophyllales</taxon>
        <taxon>Cactineae</taxon>
        <taxon>Cactaceae</taxon>
        <taxon>Cactoideae</taxon>
        <taxon>Echinocereeae</taxon>
        <taxon>Carnegiea</taxon>
    </lineage>
</organism>